<dbReference type="InterPro" id="IPR004029">
    <property type="entry name" value="UreE_N"/>
</dbReference>
<keyword evidence="2 5" id="KW-0963">Cytoplasm</keyword>
<dbReference type="PIRSF" id="PIRSF036402">
    <property type="entry name" value="Ureas_acces_UreE"/>
    <property type="match status" value="1"/>
</dbReference>
<keyword evidence="3 5" id="KW-0533">Nickel</keyword>
<dbReference type="AlphaFoldDB" id="A0A3L9Y416"/>
<dbReference type="GO" id="GO:0019627">
    <property type="term" value="P:urea metabolic process"/>
    <property type="evidence" value="ECO:0007669"/>
    <property type="project" value="InterPro"/>
</dbReference>
<dbReference type="InterPro" id="IPR007864">
    <property type="entry name" value="UreE_C_dom"/>
</dbReference>
<dbReference type="Pfam" id="PF02814">
    <property type="entry name" value="UreE_N"/>
    <property type="match status" value="1"/>
</dbReference>
<dbReference type="Pfam" id="PF05194">
    <property type="entry name" value="UreE_C"/>
    <property type="match status" value="1"/>
</dbReference>
<evidence type="ECO:0000259" key="6">
    <source>
        <dbReference type="SMART" id="SM00988"/>
    </source>
</evidence>
<dbReference type="GO" id="GO:0005737">
    <property type="term" value="C:cytoplasm"/>
    <property type="evidence" value="ECO:0007669"/>
    <property type="project" value="UniProtKB-SubCell"/>
</dbReference>
<dbReference type="SMART" id="SM00988">
    <property type="entry name" value="UreE_N"/>
    <property type="match status" value="1"/>
</dbReference>
<dbReference type="InterPro" id="IPR036118">
    <property type="entry name" value="UreE_N_sf"/>
</dbReference>
<dbReference type="SUPFAM" id="SSF69287">
    <property type="entry name" value="Urease metallochaperone UreE, N-terminal domain"/>
    <property type="match status" value="1"/>
</dbReference>
<dbReference type="Gene3D" id="3.30.70.790">
    <property type="entry name" value="UreE, C-terminal domain"/>
    <property type="match status" value="1"/>
</dbReference>
<comment type="similarity">
    <text evidence="5">Belongs to the UreE family.</text>
</comment>
<dbReference type="OrthoDB" id="9802215at2"/>
<keyword evidence="8" id="KW-1185">Reference proteome</keyword>
<comment type="function">
    <text evidence="5">Involved in urease metallocenter assembly. Binds nickel. Probably functions as a nickel donor during metallocenter assembly.</text>
</comment>
<evidence type="ECO:0000256" key="2">
    <source>
        <dbReference type="ARBA" id="ARBA00022490"/>
    </source>
</evidence>
<evidence type="ECO:0000256" key="1">
    <source>
        <dbReference type="ARBA" id="ARBA00004496"/>
    </source>
</evidence>
<organism evidence="7 8">
    <name type="scientific">Rhodophyticola porphyridii</name>
    <dbReference type="NCBI Taxonomy" id="1852017"/>
    <lineage>
        <taxon>Bacteria</taxon>
        <taxon>Pseudomonadati</taxon>
        <taxon>Pseudomonadota</taxon>
        <taxon>Alphaproteobacteria</taxon>
        <taxon>Rhodobacterales</taxon>
        <taxon>Roseobacteraceae</taxon>
        <taxon>Rhodophyticola</taxon>
    </lineage>
</organism>
<dbReference type="Proteomes" id="UP000281343">
    <property type="component" value="Unassembled WGS sequence"/>
</dbReference>
<proteinExistence type="inferred from homology"/>
<dbReference type="GO" id="GO:0006457">
    <property type="term" value="P:protein folding"/>
    <property type="evidence" value="ECO:0007669"/>
    <property type="project" value="InterPro"/>
</dbReference>
<dbReference type="HAMAP" id="MF_00822">
    <property type="entry name" value="UreE"/>
    <property type="match status" value="1"/>
</dbReference>
<dbReference type="RefSeq" id="WP_121898177.1">
    <property type="nucleotide sequence ID" value="NZ_RCNT01000005.1"/>
</dbReference>
<evidence type="ECO:0000256" key="4">
    <source>
        <dbReference type="ARBA" id="ARBA00023186"/>
    </source>
</evidence>
<reference evidence="7 8" key="1">
    <citation type="submission" date="2018-10" db="EMBL/GenBank/DDBJ databases">
        <authorList>
            <person name="Jung H.S."/>
            <person name="Jeon C.O."/>
        </authorList>
    </citation>
    <scope>NUCLEOTIDE SEQUENCE [LARGE SCALE GENOMIC DNA]</scope>
    <source>
        <strain evidence="7 8">MA-7-27</strain>
    </source>
</reference>
<dbReference type="Gene3D" id="2.60.260.20">
    <property type="entry name" value="Urease metallochaperone UreE, N-terminal domain"/>
    <property type="match status" value="1"/>
</dbReference>
<name>A0A3L9Y416_9RHOB</name>
<evidence type="ECO:0000313" key="8">
    <source>
        <dbReference type="Proteomes" id="UP000281343"/>
    </source>
</evidence>
<sequence length="147" mass="15725">MTAAQIVHKAGHWSGPAADRLVLDYEARFLRRKRLVTEAGAELMVDLAETVSLDDGDALETGLGEMIEIRAAAEPVLKVTGDLPRLAWHIGNRHTPCQIMGDHLLIRADHVLAGMLAGLGAETVALTAPFTPEGGAYGHGRTHSHAH</sequence>
<evidence type="ECO:0000313" key="7">
    <source>
        <dbReference type="EMBL" id="RMA42068.1"/>
    </source>
</evidence>
<feature type="domain" description="UreE urease accessory N-terminal" evidence="6">
    <location>
        <begin position="3"/>
        <end position="67"/>
    </location>
</feature>
<comment type="caution">
    <text evidence="7">The sequence shown here is derived from an EMBL/GenBank/DDBJ whole genome shotgun (WGS) entry which is preliminary data.</text>
</comment>
<accession>A0A3L9Y416</accession>
<gene>
    <name evidence="5" type="primary">ureE</name>
    <name evidence="7" type="ORF">D9R08_11470</name>
</gene>
<dbReference type="GO" id="GO:0051082">
    <property type="term" value="F:unfolded protein binding"/>
    <property type="evidence" value="ECO:0007669"/>
    <property type="project" value="UniProtKB-UniRule"/>
</dbReference>
<evidence type="ECO:0000256" key="3">
    <source>
        <dbReference type="ARBA" id="ARBA00022596"/>
    </source>
</evidence>
<dbReference type="EMBL" id="RCNT01000005">
    <property type="protein sequence ID" value="RMA42068.1"/>
    <property type="molecule type" value="Genomic_DNA"/>
</dbReference>
<dbReference type="GO" id="GO:0065003">
    <property type="term" value="P:protein-containing complex assembly"/>
    <property type="evidence" value="ECO:0007669"/>
    <property type="project" value="InterPro"/>
</dbReference>
<evidence type="ECO:0000256" key="5">
    <source>
        <dbReference type="HAMAP-Rule" id="MF_00822"/>
    </source>
</evidence>
<keyword evidence="4 5" id="KW-0143">Chaperone</keyword>
<comment type="subcellular location">
    <subcellularLocation>
        <location evidence="1 5">Cytoplasm</location>
    </subcellularLocation>
</comment>
<dbReference type="InterPro" id="IPR012406">
    <property type="entry name" value="UreE"/>
</dbReference>
<dbReference type="CDD" id="cd00571">
    <property type="entry name" value="UreE"/>
    <property type="match status" value="1"/>
</dbReference>
<dbReference type="GO" id="GO:0016151">
    <property type="term" value="F:nickel cation binding"/>
    <property type="evidence" value="ECO:0007669"/>
    <property type="project" value="UniProtKB-UniRule"/>
</dbReference>
<dbReference type="SUPFAM" id="SSF69737">
    <property type="entry name" value="Urease metallochaperone UreE, C-terminal domain"/>
    <property type="match status" value="1"/>
</dbReference>
<protein>
    <recommendedName>
        <fullName evidence="5">Urease accessory protein UreE</fullName>
    </recommendedName>
</protein>